<sequence>MSTSQNTINTWILSDSYSPLKIMHIMLRLAIETQTRPHQRENIRDLYQKLSGFSRQIVLSYNSRSLNNAATFSTPFPKMHYRKGESPQLRSTLFCMQASFDKNSKTQLTAP</sequence>
<organism evidence="1 2">
    <name type="scientific">Hexamita inflata</name>
    <dbReference type="NCBI Taxonomy" id="28002"/>
    <lineage>
        <taxon>Eukaryota</taxon>
        <taxon>Metamonada</taxon>
        <taxon>Diplomonadida</taxon>
        <taxon>Hexamitidae</taxon>
        <taxon>Hexamitinae</taxon>
        <taxon>Hexamita</taxon>
    </lineage>
</organism>
<evidence type="ECO:0000313" key="1">
    <source>
        <dbReference type="EMBL" id="CAL5970646.1"/>
    </source>
</evidence>
<name>A0ABP1GH65_9EUKA</name>
<dbReference type="Proteomes" id="UP001642409">
    <property type="component" value="Unassembled WGS sequence"/>
</dbReference>
<protein>
    <submittedName>
        <fullName evidence="1">Hypothetical_protein</fullName>
    </submittedName>
</protein>
<proteinExistence type="predicted"/>
<reference evidence="1 2" key="1">
    <citation type="submission" date="2024-07" db="EMBL/GenBank/DDBJ databases">
        <authorList>
            <person name="Akdeniz Z."/>
        </authorList>
    </citation>
    <scope>NUCLEOTIDE SEQUENCE [LARGE SCALE GENOMIC DNA]</scope>
</reference>
<comment type="caution">
    <text evidence="1">The sequence shown here is derived from an EMBL/GenBank/DDBJ whole genome shotgun (WGS) entry which is preliminary data.</text>
</comment>
<evidence type="ECO:0000313" key="2">
    <source>
        <dbReference type="Proteomes" id="UP001642409"/>
    </source>
</evidence>
<keyword evidence="2" id="KW-1185">Reference proteome</keyword>
<dbReference type="EMBL" id="CAXDID020000001">
    <property type="protein sequence ID" value="CAL5970646.1"/>
    <property type="molecule type" value="Genomic_DNA"/>
</dbReference>
<accession>A0ABP1GH65</accession>
<gene>
    <name evidence="1" type="ORF">HINF_LOCUS586</name>
</gene>